<evidence type="ECO:0000313" key="3">
    <source>
        <dbReference type="Proteomes" id="UP000292082"/>
    </source>
</evidence>
<proteinExistence type="predicted"/>
<dbReference type="EMBL" id="ML145109">
    <property type="protein sequence ID" value="TBU59930.1"/>
    <property type="molecule type" value="Genomic_DNA"/>
</dbReference>
<feature type="region of interest" description="Disordered" evidence="1">
    <location>
        <begin position="49"/>
        <end position="75"/>
    </location>
</feature>
<organism evidence="2 3">
    <name type="scientific">Dichomitus squalens</name>
    <dbReference type="NCBI Taxonomy" id="114155"/>
    <lineage>
        <taxon>Eukaryota</taxon>
        <taxon>Fungi</taxon>
        <taxon>Dikarya</taxon>
        <taxon>Basidiomycota</taxon>
        <taxon>Agaricomycotina</taxon>
        <taxon>Agaricomycetes</taxon>
        <taxon>Polyporales</taxon>
        <taxon>Polyporaceae</taxon>
        <taxon>Dichomitus</taxon>
    </lineage>
</organism>
<evidence type="ECO:0000256" key="1">
    <source>
        <dbReference type="SAM" id="MobiDB-lite"/>
    </source>
</evidence>
<keyword evidence="3" id="KW-1185">Reference proteome</keyword>
<protein>
    <submittedName>
        <fullName evidence="2">Uncharacterized protein</fullName>
    </submittedName>
</protein>
<dbReference type="AlphaFoldDB" id="A0A4Q9PZA6"/>
<reference evidence="2 3" key="1">
    <citation type="submission" date="2019-01" db="EMBL/GenBank/DDBJ databases">
        <title>Draft genome sequences of three monokaryotic isolates of the white-rot basidiomycete fungus Dichomitus squalens.</title>
        <authorList>
            <consortium name="DOE Joint Genome Institute"/>
            <person name="Lopez S.C."/>
            <person name="Andreopoulos B."/>
            <person name="Pangilinan J."/>
            <person name="Lipzen A."/>
            <person name="Riley R."/>
            <person name="Ahrendt S."/>
            <person name="Ng V."/>
            <person name="Barry K."/>
            <person name="Daum C."/>
            <person name="Grigoriev I.V."/>
            <person name="Hilden K.S."/>
            <person name="Makela M.R."/>
            <person name="de Vries R.P."/>
        </authorList>
    </citation>
    <scope>NUCLEOTIDE SEQUENCE [LARGE SCALE GENOMIC DNA]</scope>
    <source>
        <strain evidence="2 3">CBS 464.89</strain>
    </source>
</reference>
<sequence length="149" mass="16766">MTCVRELVRRHLGRSVAVSRCWIATRRLHSPLVTAALCPRAAVDVNDRSRVRRRSGERRLSRTRAPQEDRCGRATSAHGTLDADVACRFSIRSLAAVLSPRHSALEPSCWTRSSVRQGPRPIPMPIRVRRQEQDTTCNGSDRMSSINCH</sequence>
<name>A0A4Q9PZA6_9APHY</name>
<evidence type="ECO:0000313" key="2">
    <source>
        <dbReference type="EMBL" id="TBU59930.1"/>
    </source>
</evidence>
<dbReference type="Proteomes" id="UP000292082">
    <property type="component" value="Unassembled WGS sequence"/>
</dbReference>
<accession>A0A4Q9PZA6</accession>
<feature type="compositionally biased region" description="Basic and acidic residues" evidence="1">
    <location>
        <begin position="57"/>
        <end position="72"/>
    </location>
</feature>
<gene>
    <name evidence="2" type="ORF">BD310DRAFT_365071</name>
</gene>